<evidence type="ECO:0000256" key="5">
    <source>
        <dbReference type="ARBA" id="ARBA00022825"/>
    </source>
</evidence>
<proteinExistence type="inferred from homology"/>
<dbReference type="Gene3D" id="2.60.40.2310">
    <property type="match status" value="1"/>
</dbReference>
<protein>
    <submittedName>
        <fullName evidence="9">Subtilisin-like protease SBT3</fullName>
    </submittedName>
</protein>
<keyword evidence="10" id="KW-1185">Reference proteome</keyword>
<dbReference type="InterPro" id="IPR045051">
    <property type="entry name" value="SBT"/>
</dbReference>
<keyword evidence="5" id="KW-0720">Serine protease</keyword>
<dbReference type="EMBL" id="JACGWL010000697">
    <property type="protein sequence ID" value="KAK4382429.1"/>
    <property type="molecule type" value="Genomic_DNA"/>
</dbReference>
<evidence type="ECO:0000313" key="9">
    <source>
        <dbReference type="EMBL" id="KAK4382429.1"/>
    </source>
</evidence>
<evidence type="ECO:0000256" key="4">
    <source>
        <dbReference type="ARBA" id="ARBA00022801"/>
    </source>
</evidence>
<name>A0AAE1T6G3_9LAMI</name>
<evidence type="ECO:0000256" key="1">
    <source>
        <dbReference type="ARBA" id="ARBA00011073"/>
    </source>
</evidence>
<dbReference type="InterPro" id="IPR000209">
    <property type="entry name" value="Peptidase_S8/S53_dom"/>
</dbReference>
<dbReference type="InterPro" id="IPR036852">
    <property type="entry name" value="Peptidase_S8/S53_dom_sf"/>
</dbReference>
<dbReference type="PANTHER" id="PTHR10795">
    <property type="entry name" value="PROPROTEIN CONVERTASE SUBTILISIN/KEXIN"/>
    <property type="match status" value="1"/>
</dbReference>
<dbReference type="InterPro" id="IPR041469">
    <property type="entry name" value="Subtilisin-like_FN3"/>
</dbReference>
<dbReference type="PROSITE" id="PS00138">
    <property type="entry name" value="SUBTILASE_SER"/>
    <property type="match status" value="1"/>
</dbReference>
<gene>
    <name evidence="9" type="ORF">Sango_2872100</name>
</gene>
<evidence type="ECO:0000256" key="2">
    <source>
        <dbReference type="ARBA" id="ARBA00022670"/>
    </source>
</evidence>
<dbReference type="PROSITE" id="PS51892">
    <property type="entry name" value="SUBTILASE"/>
    <property type="match status" value="1"/>
</dbReference>
<comment type="similarity">
    <text evidence="1 6">Belongs to the peptidase S8 family.</text>
</comment>
<dbReference type="Pfam" id="PF17766">
    <property type="entry name" value="fn3_6"/>
    <property type="match status" value="1"/>
</dbReference>
<dbReference type="AlphaFoldDB" id="A0AAE1T6G3"/>
<keyword evidence="3" id="KW-0732">Signal</keyword>
<evidence type="ECO:0000313" key="10">
    <source>
        <dbReference type="Proteomes" id="UP001289374"/>
    </source>
</evidence>
<evidence type="ECO:0000256" key="3">
    <source>
        <dbReference type="ARBA" id="ARBA00022729"/>
    </source>
</evidence>
<dbReference type="GO" id="GO:0006508">
    <property type="term" value="P:proteolysis"/>
    <property type="evidence" value="ECO:0007669"/>
    <property type="project" value="UniProtKB-KW"/>
</dbReference>
<dbReference type="Gene3D" id="3.40.50.200">
    <property type="entry name" value="Peptidase S8/S53 domain"/>
    <property type="match status" value="2"/>
</dbReference>
<dbReference type="InterPro" id="IPR023828">
    <property type="entry name" value="Peptidase_S8_Ser-AS"/>
</dbReference>
<organism evidence="9 10">
    <name type="scientific">Sesamum angolense</name>
    <dbReference type="NCBI Taxonomy" id="2727404"/>
    <lineage>
        <taxon>Eukaryota</taxon>
        <taxon>Viridiplantae</taxon>
        <taxon>Streptophyta</taxon>
        <taxon>Embryophyta</taxon>
        <taxon>Tracheophyta</taxon>
        <taxon>Spermatophyta</taxon>
        <taxon>Magnoliopsida</taxon>
        <taxon>eudicotyledons</taxon>
        <taxon>Gunneridae</taxon>
        <taxon>Pentapetalae</taxon>
        <taxon>asterids</taxon>
        <taxon>lamiids</taxon>
        <taxon>Lamiales</taxon>
        <taxon>Pedaliaceae</taxon>
        <taxon>Sesamum</taxon>
    </lineage>
</organism>
<sequence>MVGNKPCSLECLERHVREEPRAAAATDFQQTVLGTEPRAAPALSNFSSRGPSQSYPGMFKPDIMAPGVWVLAAYSPYPSKVLGTIVQKHIYFVSPDNIPIRRDRCGTAPTDIIADTATLNHVGNNMHLSSDYYLISGTSMACPHISGITALLKAAHPEWSPAAIQSAMMTTANPRDNTNQPIKDMGYGYQVATPLGIGEGQVHPNRALDLGLIYDATMQDYANLVCSMNFTTAHAQTIIRSSYNCSSPFSDLNYPSFIVLYETQETRTTSMRKFRRTLTNVGNGSAAYKVKVEEPNGSTITVSPQTLMFTRKYEKQSYSLTIRYTISSEFVVAPGSITWIEENGKHTVRSPIVVSAH</sequence>
<dbReference type="Pfam" id="PF00082">
    <property type="entry name" value="Peptidase_S8"/>
    <property type="match status" value="1"/>
</dbReference>
<feature type="domain" description="Peptidase S8/S53" evidence="7">
    <location>
        <begin position="39"/>
        <end position="188"/>
    </location>
</feature>
<reference evidence="9" key="2">
    <citation type="journal article" date="2024" name="Plant">
        <title>Genomic evolution and insights into agronomic trait innovations of Sesamum species.</title>
        <authorList>
            <person name="Miao H."/>
            <person name="Wang L."/>
            <person name="Qu L."/>
            <person name="Liu H."/>
            <person name="Sun Y."/>
            <person name="Le M."/>
            <person name="Wang Q."/>
            <person name="Wei S."/>
            <person name="Zheng Y."/>
            <person name="Lin W."/>
            <person name="Duan Y."/>
            <person name="Cao H."/>
            <person name="Xiong S."/>
            <person name="Wang X."/>
            <person name="Wei L."/>
            <person name="Li C."/>
            <person name="Ma Q."/>
            <person name="Ju M."/>
            <person name="Zhao R."/>
            <person name="Li G."/>
            <person name="Mu C."/>
            <person name="Tian Q."/>
            <person name="Mei H."/>
            <person name="Zhang T."/>
            <person name="Gao T."/>
            <person name="Zhang H."/>
        </authorList>
    </citation>
    <scope>NUCLEOTIDE SEQUENCE</scope>
    <source>
        <strain evidence="9">K16</strain>
    </source>
</reference>
<keyword evidence="2 9" id="KW-0645">Protease</keyword>
<reference evidence="9" key="1">
    <citation type="submission" date="2020-06" db="EMBL/GenBank/DDBJ databases">
        <authorList>
            <person name="Li T."/>
            <person name="Hu X."/>
            <person name="Zhang T."/>
            <person name="Song X."/>
            <person name="Zhang H."/>
            <person name="Dai N."/>
            <person name="Sheng W."/>
            <person name="Hou X."/>
            <person name="Wei L."/>
        </authorList>
    </citation>
    <scope>NUCLEOTIDE SEQUENCE</scope>
    <source>
        <strain evidence="9">K16</strain>
        <tissue evidence="9">Leaf</tissue>
    </source>
</reference>
<keyword evidence="4" id="KW-0378">Hydrolase</keyword>
<comment type="caution">
    <text evidence="6">Lacks conserved residue(s) required for the propagation of feature annotation.</text>
</comment>
<accession>A0AAE1T6G3</accession>
<dbReference type="GO" id="GO:0004252">
    <property type="term" value="F:serine-type endopeptidase activity"/>
    <property type="evidence" value="ECO:0007669"/>
    <property type="project" value="InterPro"/>
</dbReference>
<dbReference type="SUPFAM" id="SSF52743">
    <property type="entry name" value="Subtilisin-like"/>
    <property type="match status" value="1"/>
</dbReference>
<evidence type="ECO:0000256" key="6">
    <source>
        <dbReference type="PROSITE-ProRule" id="PRU01240"/>
    </source>
</evidence>
<dbReference type="Gene3D" id="3.50.30.30">
    <property type="match status" value="1"/>
</dbReference>
<evidence type="ECO:0000259" key="7">
    <source>
        <dbReference type="Pfam" id="PF00082"/>
    </source>
</evidence>
<comment type="caution">
    <text evidence="9">The sequence shown here is derived from an EMBL/GenBank/DDBJ whole genome shotgun (WGS) entry which is preliminary data.</text>
</comment>
<evidence type="ECO:0000259" key="8">
    <source>
        <dbReference type="Pfam" id="PF17766"/>
    </source>
</evidence>
<dbReference type="Proteomes" id="UP001289374">
    <property type="component" value="Unassembled WGS sequence"/>
</dbReference>
<feature type="domain" description="Subtilisin-like protease fibronectin type-III" evidence="8">
    <location>
        <begin position="251"/>
        <end position="354"/>
    </location>
</feature>